<proteinExistence type="predicted"/>
<feature type="compositionally biased region" description="Pro residues" evidence="1">
    <location>
        <begin position="10"/>
        <end position="19"/>
    </location>
</feature>
<feature type="region of interest" description="Disordered" evidence="1">
    <location>
        <begin position="66"/>
        <end position="92"/>
    </location>
</feature>
<keyword evidence="3" id="KW-1185">Reference proteome</keyword>
<accession>A0A9W7A919</accession>
<organism evidence="2 3">
    <name type="scientific">Triparma retinervis</name>
    <dbReference type="NCBI Taxonomy" id="2557542"/>
    <lineage>
        <taxon>Eukaryota</taxon>
        <taxon>Sar</taxon>
        <taxon>Stramenopiles</taxon>
        <taxon>Ochrophyta</taxon>
        <taxon>Bolidophyceae</taxon>
        <taxon>Parmales</taxon>
        <taxon>Triparmaceae</taxon>
        <taxon>Triparma</taxon>
    </lineage>
</organism>
<feature type="region of interest" description="Disordered" evidence="1">
    <location>
        <begin position="1"/>
        <end position="24"/>
    </location>
</feature>
<sequence>MSSKTSEPASAPPPSPPTLHHPLPHQTGVRAKLAALLQTRTAVGSFSTAGVVPKPLLPSIILNSSPPPSYADSEAPAVTAPRPCKRSKKGGSKSLVFPLKTADKKVLRTVCREAGVGGEGAPPGGSVVNEGARVTWQVLPNQMTIENVEEYEAQTLSPIVKQCSEDLGISTDWELVPHLYKLLHYEPGCFFRLHRDTERLEDMVGTLVIQLPSKYKGATLSVRNPLSPSAAHAAVYDMSKTSSKTIHYAAFYNDCLHEVSELTSGDRVCLVYSLVAKKKVITKMTTTFGSIKEHPSALPPQPADGKVADAIARAIKEWDGDSKDPAPVKLAIVLSHRYSHNGLKDMTNLKGTDRGIAELLLAARHRIPRAPAVPSLQKLAADVVVNTKVSEDDPTVNTVVSDVLAGGGDITNEPQFDAYLALTVIWDMGELTPVDTIHTTGPLVPLLQSDPPLALDLKSPLSQDKEAPRIHYSGDETGTSISHYSSLSGNHSLSILPKEVLIDDFLTRFSDYRHGEMLVESDPTEVEFLGNGVPYMGNAFSRACIVLWPRENRMA</sequence>
<dbReference type="PANTHER" id="PTHR33099:SF7">
    <property type="entry name" value="MYND-TYPE DOMAIN-CONTAINING PROTEIN"/>
    <property type="match status" value="1"/>
</dbReference>
<name>A0A9W7A919_9STRA</name>
<evidence type="ECO:0008006" key="4">
    <source>
        <dbReference type="Google" id="ProtNLM"/>
    </source>
</evidence>
<dbReference type="AlphaFoldDB" id="A0A9W7A919"/>
<reference evidence="2" key="1">
    <citation type="submission" date="2022-07" db="EMBL/GenBank/DDBJ databases">
        <title>Genome analysis of Parmales, a sister group of diatoms, reveals the evolutionary specialization of diatoms from phago-mixotrophs to photoautotrophs.</title>
        <authorList>
            <person name="Ban H."/>
            <person name="Sato S."/>
            <person name="Yoshikawa S."/>
            <person name="Kazumasa Y."/>
            <person name="Nakamura Y."/>
            <person name="Ichinomiya M."/>
            <person name="Saitoh K."/>
            <person name="Sato N."/>
            <person name="Blanc-Mathieu R."/>
            <person name="Endo H."/>
            <person name="Kuwata A."/>
            <person name="Ogata H."/>
        </authorList>
    </citation>
    <scope>NUCLEOTIDE SEQUENCE</scope>
</reference>
<feature type="non-terminal residue" evidence="2">
    <location>
        <position position="555"/>
    </location>
</feature>
<evidence type="ECO:0000313" key="3">
    <source>
        <dbReference type="Proteomes" id="UP001165082"/>
    </source>
</evidence>
<dbReference type="OrthoDB" id="198478at2759"/>
<dbReference type="EMBL" id="BRXZ01001224">
    <property type="protein sequence ID" value="GMH65816.1"/>
    <property type="molecule type" value="Genomic_DNA"/>
</dbReference>
<dbReference type="Gene3D" id="2.60.120.620">
    <property type="entry name" value="q2cbj1_9rhob like domain"/>
    <property type="match status" value="1"/>
</dbReference>
<dbReference type="PANTHER" id="PTHR33099">
    <property type="entry name" value="FE2OG DIOXYGENASE DOMAIN-CONTAINING PROTEIN"/>
    <property type="match status" value="1"/>
</dbReference>
<comment type="caution">
    <text evidence="2">The sequence shown here is derived from an EMBL/GenBank/DDBJ whole genome shotgun (WGS) entry which is preliminary data.</text>
</comment>
<protein>
    <recommendedName>
        <fullName evidence="4">Prolyl 4-hydroxylase alpha subunit Fe(2+) 2OG dioxygenase domain-containing protein</fullName>
    </recommendedName>
</protein>
<evidence type="ECO:0000313" key="2">
    <source>
        <dbReference type="EMBL" id="GMH65816.1"/>
    </source>
</evidence>
<gene>
    <name evidence="2" type="ORF">TrRE_jg7976</name>
</gene>
<dbReference type="Proteomes" id="UP001165082">
    <property type="component" value="Unassembled WGS sequence"/>
</dbReference>
<evidence type="ECO:0000256" key="1">
    <source>
        <dbReference type="SAM" id="MobiDB-lite"/>
    </source>
</evidence>